<dbReference type="InterPro" id="IPR001766">
    <property type="entry name" value="Fork_head_dom"/>
</dbReference>
<dbReference type="PROSITE" id="PS50039">
    <property type="entry name" value="FORK_HEAD_3"/>
    <property type="match status" value="1"/>
</dbReference>
<dbReference type="PANTHER" id="PTHR13962:SF17">
    <property type="entry name" value="FORKHEAD BOX PROTEIN N4"/>
    <property type="match status" value="1"/>
</dbReference>
<dbReference type="GO" id="GO:0003700">
    <property type="term" value="F:DNA-binding transcription factor activity"/>
    <property type="evidence" value="ECO:0007669"/>
    <property type="project" value="InterPro"/>
</dbReference>
<evidence type="ECO:0000259" key="7">
    <source>
        <dbReference type="PROSITE" id="PS50039"/>
    </source>
</evidence>
<dbReference type="CDD" id="cd00059">
    <property type="entry name" value="FH_FOX"/>
    <property type="match status" value="1"/>
</dbReference>
<dbReference type="InterPro" id="IPR036388">
    <property type="entry name" value="WH-like_DNA-bd_sf"/>
</dbReference>
<dbReference type="EMBL" id="KK853454">
    <property type="protein sequence ID" value="KDR07509.1"/>
    <property type="molecule type" value="Genomic_DNA"/>
</dbReference>
<feature type="domain" description="Fork-head" evidence="7">
    <location>
        <begin position="204"/>
        <end position="277"/>
    </location>
</feature>
<keyword evidence="4" id="KW-0804">Transcription</keyword>
<evidence type="ECO:0000313" key="9">
    <source>
        <dbReference type="Proteomes" id="UP000027135"/>
    </source>
</evidence>
<dbReference type="InterPro" id="IPR047119">
    <property type="entry name" value="FOXN2/3-like"/>
</dbReference>
<name>A0A067QJ26_ZOONE</name>
<dbReference type="Gene3D" id="1.10.10.10">
    <property type="entry name" value="Winged helix-like DNA-binding domain superfamily/Winged helix DNA-binding domain"/>
    <property type="match status" value="1"/>
</dbReference>
<keyword evidence="5 6" id="KW-0539">Nucleus</keyword>
<evidence type="ECO:0000256" key="5">
    <source>
        <dbReference type="ARBA" id="ARBA00023242"/>
    </source>
</evidence>
<reference evidence="8 9" key="1">
    <citation type="journal article" date="2014" name="Nat. Commun.">
        <title>Molecular traces of alternative social organization in a termite genome.</title>
        <authorList>
            <person name="Terrapon N."/>
            <person name="Li C."/>
            <person name="Robertson H.M."/>
            <person name="Ji L."/>
            <person name="Meng X."/>
            <person name="Booth W."/>
            <person name="Chen Z."/>
            <person name="Childers C.P."/>
            <person name="Glastad K.M."/>
            <person name="Gokhale K."/>
            <person name="Gowin J."/>
            <person name="Gronenberg W."/>
            <person name="Hermansen R.A."/>
            <person name="Hu H."/>
            <person name="Hunt B.G."/>
            <person name="Huylmans A.K."/>
            <person name="Khalil S.M."/>
            <person name="Mitchell R.D."/>
            <person name="Munoz-Torres M.C."/>
            <person name="Mustard J.A."/>
            <person name="Pan H."/>
            <person name="Reese J.T."/>
            <person name="Scharf M.E."/>
            <person name="Sun F."/>
            <person name="Vogel H."/>
            <person name="Xiao J."/>
            <person name="Yang W."/>
            <person name="Yang Z."/>
            <person name="Yang Z."/>
            <person name="Zhou J."/>
            <person name="Zhu J."/>
            <person name="Brent C.S."/>
            <person name="Elsik C.G."/>
            <person name="Goodisman M.A."/>
            <person name="Liberles D.A."/>
            <person name="Roe R.M."/>
            <person name="Vargo E.L."/>
            <person name="Vilcinskas A."/>
            <person name="Wang J."/>
            <person name="Bornberg-Bauer E."/>
            <person name="Korb J."/>
            <person name="Zhang G."/>
            <person name="Liebig J."/>
        </authorList>
    </citation>
    <scope>NUCLEOTIDE SEQUENCE [LARGE SCALE GENOMIC DNA]</scope>
    <source>
        <tissue evidence="8">Whole organism</tissue>
    </source>
</reference>
<evidence type="ECO:0000256" key="3">
    <source>
        <dbReference type="ARBA" id="ARBA00023125"/>
    </source>
</evidence>
<dbReference type="GO" id="GO:0000987">
    <property type="term" value="F:cis-regulatory region sequence-specific DNA binding"/>
    <property type="evidence" value="ECO:0007669"/>
    <property type="project" value="TreeGrafter"/>
</dbReference>
<dbReference type="SUPFAM" id="SSF46785">
    <property type="entry name" value="Winged helix' DNA-binding domain"/>
    <property type="match status" value="1"/>
</dbReference>
<evidence type="ECO:0000256" key="4">
    <source>
        <dbReference type="ARBA" id="ARBA00023163"/>
    </source>
</evidence>
<dbReference type="AlphaFoldDB" id="A0A067QJ26"/>
<comment type="subcellular location">
    <subcellularLocation>
        <location evidence="1 6">Nucleus</location>
    </subcellularLocation>
</comment>
<organism evidence="8 9">
    <name type="scientific">Zootermopsis nevadensis</name>
    <name type="common">Dampwood termite</name>
    <dbReference type="NCBI Taxonomy" id="136037"/>
    <lineage>
        <taxon>Eukaryota</taxon>
        <taxon>Metazoa</taxon>
        <taxon>Ecdysozoa</taxon>
        <taxon>Arthropoda</taxon>
        <taxon>Hexapoda</taxon>
        <taxon>Insecta</taxon>
        <taxon>Pterygota</taxon>
        <taxon>Neoptera</taxon>
        <taxon>Polyneoptera</taxon>
        <taxon>Dictyoptera</taxon>
        <taxon>Blattodea</taxon>
        <taxon>Blattoidea</taxon>
        <taxon>Termitoidae</taxon>
        <taxon>Termopsidae</taxon>
        <taxon>Zootermopsis</taxon>
    </lineage>
</organism>
<evidence type="ECO:0000256" key="2">
    <source>
        <dbReference type="ARBA" id="ARBA00023015"/>
    </source>
</evidence>
<sequence length="377" mass="42723">MFKSGTKEVMNTETSVDMSSFSTKADQRVVSVTKSKLLEEKHLTDNALVKTSKNEDYSNTENWDLPTEFEVVDSNGQNVSLNITDSQWILTQDTDNSATYYILVIENGEREMGSNLDSFKSIELTDHSTTEFEHKIDTDDLCDDDDVSLFSNFETYSSPKITEVETACSDVGKLKCPDVGLAPWCDGSPSTVESFENPYSRHKKPPFTYSEMIKQALLEKQELTVSEIYQWISDHFPYYESNDERWKNCVRHNLTLSQNFQKGAKAQRGASHFWTLEQKRENIEPAEEILCGDRNSDLSPITEATSPIETDFLNPMAVALGESNRLDEVDDLEGIDISDLITDLDSFDRIVLEAELGTLDVSPEELDQYCGRQIRSP</sequence>
<gene>
    <name evidence="8" type="ORF">L798_02825</name>
</gene>
<dbReference type="Pfam" id="PF00250">
    <property type="entry name" value="Forkhead"/>
    <property type="match status" value="1"/>
</dbReference>
<protein>
    <submittedName>
        <fullName evidence="8">Forkhead transcription factor HCM1</fullName>
    </submittedName>
</protein>
<dbReference type="OrthoDB" id="5954824at2759"/>
<feature type="DNA-binding region" description="Fork-head" evidence="6">
    <location>
        <begin position="204"/>
        <end position="277"/>
    </location>
</feature>
<proteinExistence type="predicted"/>
<keyword evidence="2" id="KW-0805">Transcription regulation</keyword>
<evidence type="ECO:0000313" key="8">
    <source>
        <dbReference type="EMBL" id="KDR07509.1"/>
    </source>
</evidence>
<dbReference type="InParanoid" id="A0A067QJ26"/>
<dbReference type="InterPro" id="IPR036390">
    <property type="entry name" value="WH_DNA-bd_sf"/>
</dbReference>
<keyword evidence="3 6" id="KW-0238">DNA-binding</keyword>
<dbReference type="STRING" id="136037.A0A067QJ26"/>
<evidence type="ECO:0000256" key="1">
    <source>
        <dbReference type="ARBA" id="ARBA00004123"/>
    </source>
</evidence>
<dbReference type="eggNOG" id="KOG2294">
    <property type="taxonomic scope" value="Eukaryota"/>
</dbReference>
<accession>A0A067QJ26</accession>
<dbReference type="PANTHER" id="PTHR13962">
    <property type="entry name" value="FORKHEAD BOX PROTEIN N3-LIKE PROTEIN-RELATED"/>
    <property type="match status" value="1"/>
</dbReference>
<dbReference type="GO" id="GO:0005634">
    <property type="term" value="C:nucleus"/>
    <property type="evidence" value="ECO:0007669"/>
    <property type="project" value="UniProtKB-SubCell"/>
</dbReference>
<evidence type="ECO:0000256" key="6">
    <source>
        <dbReference type="PROSITE-ProRule" id="PRU00089"/>
    </source>
</evidence>
<dbReference type="PRINTS" id="PR00053">
    <property type="entry name" value="FORKHEAD"/>
</dbReference>
<dbReference type="SMART" id="SM00339">
    <property type="entry name" value="FH"/>
    <property type="match status" value="1"/>
</dbReference>
<dbReference type="Proteomes" id="UP000027135">
    <property type="component" value="Unassembled WGS sequence"/>
</dbReference>
<keyword evidence="9" id="KW-1185">Reference proteome</keyword>